<dbReference type="Gene3D" id="1.10.3720.10">
    <property type="entry name" value="MetI-like"/>
    <property type="match status" value="1"/>
</dbReference>
<evidence type="ECO:0000256" key="6">
    <source>
        <dbReference type="ARBA" id="ARBA00023136"/>
    </source>
</evidence>
<protein>
    <submittedName>
        <fullName evidence="9">Lactose transport system permease protein LacF</fullName>
    </submittedName>
</protein>
<evidence type="ECO:0000256" key="5">
    <source>
        <dbReference type="ARBA" id="ARBA00022989"/>
    </source>
</evidence>
<comment type="similarity">
    <text evidence="7">Belongs to the binding-protein-dependent transport system permease family.</text>
</comment>
<dbReference type="InterPro" id="IPR000515">
    <property type="entry name" value="MetI-like"/>
</dbReference>
<evidence type="ECO:0000256" key="4">
    <source>
        <dbReference type="ARBA" id="ARBA00022692"/>
    </source>
</evidence>
<feature type="transmembrane region" description="Helical" evidence="7">
    <location>
        <begin position="80"/>
        <end position="101"/>
    </location>
</feature>
<comment type="subcellular location">
    <subcellularLocation>
        <location evidence="1 7">Cell membrane</location>
        <topology evidence="1 7">Multi-pass membrane protein</topology>
    </subcellularLocation>
</comment>
<feature type="transmembrane region" description="Helical" evidence="7">
    <location>
        <begin position="113"/>
        <end position="133"/>
    </location>
</feature>
<dbReference type="PROSITE" id="PS50928">
    <property type="entry name" value="ABC_TM1"/>
    <property type="match status" value="1"/>
</dbReference>
<dbReference type="PANTHER" id="PTHR30193:SF37">
    <property type="entry name" value="INNER MEMBRANE ABC TRANSPORTER PERMEASE PROTEIN YCJO"/>
    <property type="match status" value="1"/>
</dbReference>
<dbReference type="RefSeq" id="WP_027295152.1">
    <property type="nucleotide sequence ID" value="NZ_CAUSDN010000007.1"/>
</dbReference>
<feature type="transmembrane region" description="Helical" evidence="7">
    <location>
        <begin position="161"/>
        <end position="184"/>
    </location>
</feature>
<feature type="transmembrane region" description="Helical" evidence="7">
    <location>
        <begin position="215"/>
        <end position="242"/>
    </location>
</feature>
<dbReference type="EMBL" id="QGQD01000057">
    <property type="protein sequence ID" value="TLD00296.1"/>
    <property type="molecule type" value="Genomic_DNA"/>
</dbReference>
<keyword evidence="4 7" id="KW-0812">Transmembrane</keyword>
<evidence type="ECO:0000313" key="9">
    <source>
        <dbReference type="EMBL" id="TLD00296.1"/>
    </source>
</evidence>
<comment type="caution">
    <text evidence="9">The sequence shown here is derived from an EMBL/GenBank/DDBJ whole genome shotgun (WGS) entry which is preliminary data.</text>
</comment>
<dbReference type="SUPFAM" id="SSF161098">
    <property type="entry name" value="MetI-like"/>
    <property type="match status" value="1"/>
</dbReference>
<dbReference type="Pfam" id="PF00528">
    <property type="entry name" value="BPD_transp_1"/>
    <property type="match status" value="1"/>
</dbReference>
<dbReference type="PANTHER" id="PTHR30193">
    <property type="entry name" value="ABC TRANSPORTER PERMEASE PROTEIN"/>
    <property type="match status" value="1"/>
</dbReference>
<sequence length="302" mass="33769">MKTHKSTKGKRKSKEMLAGYLMILPLMAGVAVFFIGAFFQNIYYSFTNKSSFGIPKFVGFQNYIQLFQDADFYRALVNTLLYVVICVPLVVVLAVLLAVLLNTKVKGIGFYRVCLFLPAVTLPAAIGLLWKWLLNYKFGLVNEILGTLGKGPVAWLSDSKIVLVSISLVFIWASVAYQVIILLAGLQGIPVCYHEAARIDGANGIKRFFKITLPLLSPSIFFVCVTTMINVFQIFDFIYLMIPQGSSGTEASRSLVTYFFEQSFVKFHKGYGAAISLMLFLLILIITAVQLVCQKKMVFYDD</sequence>
<evidence type="ECO:0000256" key="7">
    <source>
        <dbReference type="RuleBase" id="RU363032"/>
    </source>
</evidence>
<accession>A0A4U8QEK1</accession>
<feature type="transmembrane region" description="Helical" evidence="7">
    <location>
        <begin position="20"/>
        <end position="43"/>
    </location>
</feature>
<reference evidence="9 10" key="1">
    <citation type="journal article" date="2019" name="Anaerobe">
        <title>Detection of Robinsoniella peoriensis in multiple bone samples of a trauma patient.</title>
        <authorList>
            <person name="Schrottner P."/>
            <person name="Hartwich K."/>
            <person name="Bunk B."/>
            <person name="Schober I."/>
            <person name="Helbig S."/>
            <person name="Rudolph W.W."/>
            <person name="Gunzer F."/>
        </authorList>
    </citation>
    <scope>NUCLEOTIDE SEQUENCE [LARGE SCALE GENOMIC DNA]</scope>
    <source>
        <strain evidence="9 10">DSM 106044</strain>
    </source>
</reference>
<dbReference type="GO" id="GO:0055085">
    <property type="term" value="P:transmembrane transport"/>
    <property type="evidence" value="ECO:0007669"/>
    <property type="project" value="InterPro"/>
</dbReference>
<feature type="domain" description="ABC transmembrane type-1" evidence="8">
    <location>
        <begin position="76"/>
        <end position="290"/>
    </location>
</feature>
<evidence type="ECO:0000256" key="1">
    <source>
        <dbReference type="ARBA" id="ARBA00004651"/>
    </source>
</evidence>
<organism evidence="9 10">
    <name type="scientific">Robinsoniella peoriensis</name>
    <dbReference type="NCBI Taxonomy" id="180332"/>
    <lineage>
        <taxon>Bacteria</taxon>
        <taxon>Bacillati</taxon>
        <taxon>Bacillota</taxon>
        <taxon>Clostridia</taxon>
        <taxon>Lachnospirales</taxon>
        <taxon>Lachnospiraceae</taxon>
        <taxon>Robinsoniella</taxon>
    </lineage>
</organism>
<keyword evidence="3" id="KW-1003">Cell membrane</keyword>
<feature type="transmembrane region" description="Helical" evidence="7">
    <location>
        <begin position="271"/>
        <end position="293"/>
    </location>
</feature>
<evidence type="ECO:0000259" key="8">
    <source>
        <dbReference type="PROSITE" id="PS50928"/>
    </source>
</evidence>
<dbReference type="STRING" id="180332.GCA_000797495_03567"/>
<gene>
    <name evidence="9" type="primary">lacF_23</name>
    <name evidence="9" type="ORF">DSM106044_02965</name>
</gene>
<name>A0A4U8QEK1_9FIRM</name>
<evidence type="ECO:0000313" key="10">
    <source>
        <dbReference type="Proteomes" id="UP000306509"/>
    </source>
</evidence>
<dbReference type="InterPro" id="IPR051393">
    <property type="entry name" value="ABC_transporter_permease"/>
</dbReference>
<dbReference type="GO" id="GO:0005886">
    <property type="term" value="C:plasma membrane"/>
    <property type="evidence" value="ECO:0007669"/>
    <property type="project" value="UniProtKB-SubCell"/>
</dbReference>
<keyword evidence="5 7" id="KW-1133">Transmembrane helix</keyword>
<dbReference type="InterPro" id="IPR035906">
    <property type="entry name" value="MetI-like_sf"/>
</dbReference>
<keyword evidence="2 7" id="KW-0813">Transport</keyword>
<proteinExistence type="inferred from homology"/>
<keyword evidence="6 7" id="KW-0472">Membrane</keyword>
<dbReference type="Proteomes" id="UP000306509">
    <property type="component" value="Unassembled WGS sequence"/>
</dbReference>
<keyword evidence="10" id="KW-1185">Reference proteome</keyword>
<dbReference type="CDD" id="cd06261">
    <property type="entry name" value="TM_PBP2"/>
    <property type="match status" value="1"/>
</dbReference>
<evidence type="ECO:0000256" key="3">
    <source>
        <dbReference type="ARBA" id="ARBA00022475"/>
    </source>
</evidence>
<dbReference type="AlphaFoldDB" id="A0A4U8QEK1"/>
<evidence type="ECO:0000256" key="2">
    <source>
        <dbReference type="ARBA" id="ARBA00022448"/>
    </source>
</evidence>